<feature type="region of interest" description="Disordered" evidence="1">
    <location>
        <begin position="28"/>
        <end position="65"/>
    </location>
</feature>
<dbReference type="EMBL" id="FMJC01000002">
    <property type="protein sequence ID" value="SCM72335.1"/>
    <property type="molecule type" value="Genomic_DNA"/>
</dbReference>
<evidence type="ECO:0000256" key="1">
    <source>
        <dbReference type="SAM" id="MobiDB-lite"/>
    </source>
</evidence>
<reference evidence="2" key="1">
    <citation type="submission" date="2016-08" db="EMBL/GenBank/DDBJ databases">
        <authorList>
            <person name="Seilhamer J.J."/>
        </authorList>
    </citation>
    <scope>NUCLEOTIDE SEQUENCE</scope>
    <source>
        <strain evidence="2">86-1</strain>
    </source>
</reference>
<proteinExistence type="predicted"/>
<sequence>MLFFKRQGIMRRGESAHLGQANLEIVGRLKDDSSSRPPADQKPLSTRPSHNKSFRGGGVGEETLF</sequence>
<name>A0A212L484_9BACT</name>
<evidence type="ECO:0000313" key="2">
    <source>
        <dbReference type="EMBL" id="SCM72335.1"/>
    </source>
</evidence>
<gene>
    <name evidence="2" type="ORF">KL86DES1_20540</name>
</gene>
<feature type="compositionally biased region" description="Gly residues" evidence="1">
    <location>
        <begin position="55"/>
        <end position="65"/>
    </location>
</feature>
<protein>
    <submittedName>
        <fullName evidence="2">Uncharacterized protein</fullName>
    </submittedName>
</protein>
<dbReference type="AlphaFoldDB" id="A0A212L484"/>
<organism evidence="2">
    <name type="scientific">uncultured Desulfovibrio sp</name>
    <dbReference type="NCBI Taxonomy" id="167968"/>
    <lineage>
        <taxon>Bacteria</taxon>
        <taxon>Pseudomonadati</taxon>
        <taxon>Thermodesulfobacteriota</taxon>
        <taxon>Desulfovibrionia</taxon>
        <taxon>Desulfovibrionales</taxon>
        <taxon>Desulfovibrionaceae</taxon>
        <taxon>Desulfovibrio</taxon>
        <taxon>environmental samples</taxon>
    </lineage>
</organism>
<accession>A0A212L484</accession>